<feature type="transmembrane region" description="Helical" evidence="2">
    <location>
        <begin position="292"/>
        <end position="311"/>
    </location>
</feature>
<feature type="transmembrane region" description="Helical" evidence="2">
    <location>
        <begin position="152"/>
        <end position="176"/>
    </location>
</feature>
<keyword evidence="2" id="KW-0472">Membrane</keyword>
<protein>
    <submittedName>
        <fullName evidence="3">PrsW family intramembrane metalloprotease</fullName>
    </submittedName>
</protein>
<gene>
    <name evidence="3" type="ORF">H9815_04385</name>
</gene>
<dbReference type="Pfam" id="PF13367">
    <property type="entry name" value="PrsW-protease"/>
    <property type="match status" value="1"/>
</dbReference>
<evidence type="ECO:0000313" key="4">
    <source>
        <dbReference type="Proteomes" id="UP000824037"/>
    </source>
</evidence>
<dbReference type="PANTHER" id="PTHR36844:SF1">
    <property type="entry name" value="PROTEASE PRSW"/>
    <property type="match status" value="1"/>
</dbReference>
<evidence type="ECO:0000256" key="2">
    <source>
        <dbReference type="SAM" id="Phobius"/>
    </source>
</evidence>
<dbReference type="GO" id="GO:0008237">
    <property type="term" value="F:metallopeptidase activity"/>
    <property type="evidence" value="ECO:0007669"/>
    <property type="project" value="UniProtKB-KW"/>
</dbReference>
<keyword evidence="2" id="KW-1133">Transmembrane helix</keyword>
<evidence type="ECO:0000256" key="1">
    <source>
        <dbReference type="SAM" id="MobiDB-lite"/>
    </source>
</evidence>
<dbReference type="AlphaFoldDB" id="A0A9D2EC90"/>
<keyword evidence="3" id="KW-0482">Metalloprotease</keyword>
<dbReference type="InterPro" id="IPR026898">
    <property type="entry name" value="PrsW"/>
</dbReference>
<dbReference type="PANTHER" id="PTHR36844">
    <property type="entry name" value="PROTEASE PRSW"/>
    <property type="match status" value="1"/>
</dbReference>
<keyword evidence="3" id="KW-0378">Hydrolase</keyword>
<dbReference type="Proteomes" id="UP000824037">
    <property type="component" value="Unassembled WGS sequence"/>
</dbReference>
<feature type="transmembrane region" description="Helical" evidence="2">
    <location>
        <begin position="229"/>
        <end position="248"/>
    </location>
</feature>
<organism evidence="3 4">
    <name type="scientific">Candidatus Ruania gallistercoris</name>
    <dbReference type="NCBI Taxonomy" id="2838746"/>
    <lineage>
        <taxon>Bacteria</taxon>
        <taxon>Bacillati</taxon>
        <taxon>Actinomycetota</taxon>
        <taxon>Actinomycetes</taxon>
        <taxon>Micrococcales</taxon>
        <taxon>Ruaniaceae</taxon>
        <taxon>Ruania</taxon>
    </lineage>
</organism>
<feature type="transmembrane region" description="Helical" evidence="2">
    <location>
        <begin position="121"/>
        <end position="140"/>
    </location>
</feature>
<feature type="transmembrane region" description="Helical" evidence="2">
    <location>
        <begin position="268"/>
        <end position="285"/>
    </location>
</feature>
<feature type="transmembrane region" description="Helical" evidence="2">
    <location>
        <begin position="92"/>
        <end position="115"/>
    </location>
</feature>
<reference evidence="3" key="1">
    <citation type="journal article" date="2021" name="PeerJ">
        <title>Extensive microbial diversity within the chicken gut microbiome revealed by metagenomics and culture.</title>
        <authorList>
            <person name="Gilroy R."/>
            <person name="Ravi A."/>
            <person name="Getino M."/>
            <person name="Pursley I."/>
            <person name="Horton D.L."/>
            <person name="Alikhan N.F."/>
            <person name="Baker D."/>
            <person name="Gharbi K."/>
            <person name="Hall N."/>
            <person name="Watson M."/>
            <person name="Adriaenssens E.M."/>
            <person name="Foster-Nyarko E."/>
            <person name="Jarju S."/>
            <person name="Secka A."/>
            <person name="Antonio M."/>
            <person name="Oren A."/>
            <person name="Chaudhuri R.R."/>
            <person name="La Ragione R."/>
            <person name="Hildebrand F."/>
            <person name="Pallen M.J."/>
        </authorList>
    </citation>
    <scope>NUCLEOTIDE SEQUENCE</scope>
    <source>
        <strain evidence="3">ChiGjej4B4-7305</strain>
    </source>
</reference>
<feature type="transmembrane region" description="Helical" evidence="2">
    <location>
        <begin position="323"/>
        <end position="343"/>
    </location>
</feature>
<dbReference type="EMBL" id="DXBY01000070">
    <property type="protein sequence ID" value="HIZ34994.1"/>
    <property type="molecule type" value="Genomic_DNA"/>
</dbReference>
<reference evidence="3" key="2">
    <citation type="submission" date="2021-04" db="EMBL/GenBank/DDBJ databases">
        <authorList>
            <person name="Gilroy R."/>
        </authorList>
    </citation>
    <scope>NUCLEOTIDE SEQUENCE</scope>
    <source>
        <strain evidence="3">ChiGjej4B4-7305</strain>
    </source>
</reference>
<sequence>MPVPPSPDPTRREYPQAVRPASGTSTGAGPPHPGPGSGPYPGSGYPPAYRPQSFAPEPALRGTLNAGYAPPPNTTGPIEQVWSPGQRTSNRLVFNVVVYVVGGIALLVALGYIALATGLSSTSVAFVLALVPLTIVLLGVRWLDRWEPEPKTMLLVALLWGAGVAVLSALVLNTAIQQWIYTSTGDAQGTSTTTAVVVAPIVEEIVKGLGVLMIYLFRRQHFDGPVDGVVYAATVAAGFAFTENILYFSQYVDFVGEVFVMRGIFSPFAHALFTSCIGIAVGLAARSSRASVIVLAFPVGLVGAMGLHALWNGSALIGNNFLFIYAVIQVPLFLAMLALLIWLRRQESNVIRSRLSEYSQAGWFAPHEVDMLASLRLRSQAKMWATGYGERGKAAMASFQRNATVLAFRRQQVLSHRLRENTSEHELLNSVQRDRHAFAQAALGR</sequence>
<name>A0A9D2EC90_9MICO</name>
<keyword evidence="3" id="KW-0645">Protease</keyword>
<evidence type="ECO:0000313" key="3">
    <source>
        <dbReference type="EMBL" id="HIZ34994.1"/>
    </source>
</evidence>
<feature type="region of interest" description="Disordered" evidence="1">
    <location>
        <begin position="1"/>
        <end position="82"/>
    </location>
</feature>
<comment type="caution">
    <text evidence="3">The sequence shown here is derived from an EMBL/GenBank/DDBJ whole genome shotgun (WGS) entry which is preliminary data.</text>
</comment>
<feature type="transmembrane region" description="Helical" evidence="2">
    <location>
        <begin position="196"/>
        <end position="217"/>
    </location>
</feature>
<accession>A0A9D2EC90</accession>
<keyword evidence="2" id="KW-0812">Transmembrane</keyword>
<proteinExistence type="predicted"/>